<reference evidence="2 3" key="1">
    <citation type="submission" date="2020-08" db="EMBL/GenBank/DDBJ databases">
        <title>Genomic Encyclopedia of Type Strains, Phase III (KMG-III): the genomes of soil and plant-associated and newly described type strains.</title>
        <authorList>
            <person name="Whitman W."/>
        </authorList>
    </citation>
    <scope>NUCLEOTIDE SEQUENCE [LARGE SCALE GENOMIC DNA]</scope>
    <source>
        <strain evidence="2 3">CECT 8075</strain>
    </source>
</reference>
<organism evidence="2 3">
    <name type="scientific">Aporhodopirellula rubra</name>
    <dbReference type="NCBI Taxonomy" id="980271"/>
    <lineage>
        <taxon>Bacteria</taxon>
        <taxon>Pseudomonadati</taxon>
        <taxon>Planctomycetota</taxon>
        <taxon>Planctomycetia</taxon>
        <taxon>Pirellulales</taxon>
        <taxon>Pirellulaceae</taxon>
        <taxon>Aporhodopirellula</taxon>
    </lineage>
</organism>
<dbReference type="Pfam" id="PF26337">
    <property type="entry name" value="Gtf3_C"/>
    <property type="match status" value="1"/>
</dbReference>
<dbReference type="AlphaFoldDB" id="A0A7W5E3W5"/>
<dbReference type="EMBL" id="JACHXU010000026">
    <property type="protein sequence ID" value="MBB3209714.1"/>
    <property type="molecule type" value="Genomic_DNA"/>
</dbReference>
<evidence type="ECO:0000259" key="1">
    <source>
        <dbReference type="Pfam" id="PF26337"/>
    </source>
</evidence>
<feature type="domain" description="Glucosyltransferase 3-like C-terminal" evidence="1">
    <location>
        <begin position="367"/>
        <end position="417"/>
    </location>
</feature>
<name>A0A7W5E3W5_9BACT</name>
<dbReference type="InterPro" id="IPR058592">
    <property type="entry name" value="Gtf3_C"/>
</dbReference>
<protein>
    <recommendedName>
        <fullName evidence="1">Glucosyltransferase 3-like C-terminal domain-containing protein</fullName>
    </recommendedName>
</protein>
<dbReference type="Gene3D" id="3.40.50.2000">
    <property type="entry name" value="Glycogen Phosphorylase B"/>
    <property type="match status" value="1"/>
</dbReference>
<evidence type="ECO:0000313" key="2">
    <source>
        <dbReference type="EMBL" id="MBB3209714.1"/>
    </source>
</evidence>
<accession>A0A7W5E3W5</accession>
<dbReference type="Proteomes" id="UP000536179">
    <property type="component" value="Unassembled WGS sequence"/>
</dbReference>
<gene>
    <name evidence="2" type="ORF">FHS27_005554</name>
</gene>
<evidence type="ECO:0000313" key="3">
    <source>
        <dbReference type="Proteomes" id="UP000536179"/>
    </source>
</evidence>
<sequence>MAMNRPRKRVAIVFFETYLGCAPSLINAARLFDENGWAVDVLMRDSSDEFAQPPELGTHVEVVHVGIGASDGAEQQEESDTECGRGAIEYGVDTGVPKPSVTWKSRLRDALPAWLVQRMEAARSQKDLILDALHPATWNARSDFVRDVKAAAVDRQYDAVIGVDTLGLAAGYELAKEKKAVLVFWSLEIMFLHDFWSPARRRSKRLERLYHQSADLLVIQDGERQRALCDENRAWKCPVIFIPNSPRGEVSPDVCRDRFHRQFDLEKSACVILHAGSICEGMRSSDLAAAAATWPSDCRLIFHSHTPINLQTHYYRDIVESGHGQVLISTQPVAYDELDGLMASADVGVVIYDSSLGPNFQLLAGASGKLAHYLRCGVPVISVDNPSIARVLEDRGCGIGVDRVGEIEDAVRAILSDRDTYQVNALETYQSCYEFEKHFDALLDFLGR</sequence>
<dbReference type="SUPFAM" id="SSF53756">
    <property type="entry name" value="UDP-Glycosyltransferase/glycogen phosphorylase"/>
    <property type="match status" value="1"/>
</dbReference>
<keyword evidence="3" id="KW-1185">Reference proteome</keyword>
<proteinExistence type="predicted"/>
<comment type="caution">
    <text evidence="2">The sequence shown here is derived from an EMBL/GenBank/DDBJ whole genome shotgun (WGS) entry which is preliminary data.</text>
</comment>